<keyword evidence="1" id="KW-0472">Membrane</keyword>
<dbReference type="EMBL" id="AZHD01000011">
    <property type="protein sequence ID" value="OAA59077.1"/>
    <property type="molecule type" value="Genomic_DNA"/>
</dbReference>
<dbReference type="OrthoDB" id="61370at2759"/>
<gene>
    <name evidence="2" type="ORF">SPI_06279</name>
</gene>
<organism evidence="2 3">
    <name type="scientific">Niveomyces insectorum RCEF 264</name>
    <dbReference type="NCBI Taxonomy" id="1081102"/>
    <lineage>
        <taxon>Eukaryota</taxon>
        <taxon>Fungi</taxon>
        <taxon>Dikarya</taxon>
        <taxon>Ascomycota</taxon>
        <taxon>Pezizomycotina</taxon>
        <taxon>Sordariomycetes</taxon>
        <taxon>Hypocreomycetidae</taxon>
        <taxon>Hypocreales</taxon>
        <taxon>Cordycipitaceae</taxon>
        <taxon>Niveomyces</taxon>
    </lineage>
</organism>
<dbReference type="AlphaFoldDB" id="A0A167RZ32"/>
<evidence type="ECO:0000313" key="3">
    <source>
        <dbReference type="Proteomes" id="UP000076874"/>
    </source>
</evidence>
<comment type="caution">
    <text evidence="2">The sequence shown here is derived from an EMBL/GenBank/DDBJ whole genome shotgun (WGS) entry which is preliminary data.</text>
</comment>
<keyword evidence="1" id="KW-1133">Transmembrane helix</keyword>
<feature type="transmembrane region" description="Helical" evidence="1">
    <location>
        <begin position="136"/>
        <end position="164"/>
    </location>
</feature>
<accession>A0A167RZ32</accession>
<feature type="transmembrane region" description="Helical" evidence="1">
    <location>
        <begin position="103"/>
        <end position="124"/>
    </location>
</feature>
<sequence>MTRILVYSGALLAFAGATAMTLAANLLPTWVTYTVHPSAVGSDPFWQTIGLHRLCSSEGFVGHDGGGRTVYYTPCRPFPARSRDCGVAPAQQAFCTVWRSVGFGLAAAFVAELATLAAVAYLLDHDDRFLVPGWRLGGAWALGAASTGLTVLCGAGLVLSAYMLPPEDGYECLADPDPNSPAVPPALVD</sequence>
<proteinExistence type="predicted"/>
<name>A0A167RZ32_9HYPO</name>
<keyword evidence="1" id="KW-0812">Transmembrane</keyword>
<evidence type="ECO:0000313" key="2">
    <source>
        <dbReference type="EMBL" id="OAA59077.1"/>
    </source>
</evidence>
<keyword evidence="3" id="KW-1185">Reference proteome</keyword>
<protein>
    <submittedName>
        <fullName evidence="2">Uncharacterized protein</fullName>
    </submittedName>
</protein>
<evidence type="ECO:0000256" key="1">
    <source>
        <dbReference type="SAM" id="Phobius"/>
    </source>
</evidence>
<reference evidence="2 3" key="1">
    <citation type="journal article" date="2016" name="Genome Biol. Evol.">
        <title>Divergent and convergent evolution of fungal pathogenicity.</title>
        <authorList>
            <person name="Shang Y."/>
            <person name="Xiao G."/>
            <person name="Zheng P."/>
            <person name="Cen K."/>
            <person name="Zhan S."/>
            <person name="Wang C."/>
        </authorList>
    </citation>
    <scope>NUCLEOTIDE SEQUENCE [LARGE SCALE GENOMIC DNA]</scope>
    <source>
        <strain evidence="2 3">RCEF 264</strain>
    </source>
</reference>
<dbReference type="Proteomes" id="UP000076874">
    <property type="component" value="Unassembled WGS sequence"/>
</dbReference>